<name>A0AAJ8MXV3_9TREE</name>
<sequence length="390" mass="43864">MSKKSDLLVRVRYLNPLPNPPFPPKLLNVSTDINRLGEPSYLDPLAASTPLPMLVDSEMGMPLDLNAYDGVWEGKEESLNPQLDAGRVHHPIDVALLAPFNAPPAINGDAKPALTTDVSWMRNSSYLTRKNNAKRREAAESSQSYDILPDDDSWPNSYMIIRFPERPTAATALNPAAGASSPRLAKAIMRPVVDDEQQMMEFYLPQEEHLAKLDDAYERAVDKEPLENILALSAEDPLDPKIDEVFPNAVYDRIRTYEVVSANPPSKEVLVAFQEDDEETDRPNKRRKGVYYKQITFRTLLRKTRAKVETRGDLWDKTRVGFRIPEEREVEDRQTARGQVQDPTWASAELRRLHGGDNMAEGQGEAIDDEELVDEGAQQAEAALDDVDED</sequence>
<dbReference type="GeneID" id="43589831"/>
<gene>
    <name evidence="5" type="ORF">CI109_103564</name>
</gene>
<dbReference type="RefSeq" id="XP_065823383.1">
    <property type="nucleotide sequence ID" value="XM_065967311.1"/>
</dbReference>
<accession>A0AAJ8MXV3</accession>
<dbReference type="Pfam" id="PF03985">
    <property type="entry name" value="Paf1"/>
    <property type="match status" value="2"/>
</dbReference>
<organism evidence="5 6">
    <name type="scientific">Kwoniella shandongensis</name>
    <dbReference type="NCBI Taxonomy" id="1734106"/>
    <lineage>
        <taxon>Eukaryota</taxon>
        <taxon>Fungi</taxon>
        <taxon>Dikarya</taxon>
        <taxon>Basidiomycota</taxon>
        <taxon>Agaricomycotina</taxon>
        <taxon>Tremellomycetes</taxon>
        <taxon>Tremellales</taxon>
        <taxon>Cryptococcaceae</taxon>
        <taxon>Kwoniella</taxon>
    </lineage>
</organism>
<comment type="similarity">
    <text evidence="2">Belongs to the PAF1 family.</text>
</comment>
<dbReference type="KEGG" id="ksn:43589831"/>
<dbReference type="PANTHER" id="PTHR23188:SF12">
    <property type="entry name" value="RNA POLYMERASE II-ASSOCIATED FACTOR 1 HOMOLOG"/>
    <property type="match status" value="1"/>
</dbReference>
<reference evidence="5" key="1">
    <citation type="submission" date="2017-08" db="EMBL/GenBank/DDBJ databases">
        <authorList>
            <person name="Cuomo C."/>
            <person name="Billmyre B."/>
            <person name="Heitman J."/>
        </authorList>
    </citation>
    <scope>NUCLEOTIDE SEQUENCE</scope>
    <source>
        <strain evidence="5">CBS 12478</strain>
    </source>
</reference>
<feature type="region of interest" description="Disordered" evidence="4">
    <location>
        <begin position="129"/>
        <end position="148"/>
    </location>
</feature>
<evidence type="ECO:0000256" key="2">
    <source>
        <dbReference type="ARBA" id="ARBA00007560"/>
    </source>
</evidence>
<keyword evidence="3" id="KW-0539">Nucleus</keyword>
<evidence type="ECO:0000313" key="6">
    <source>
        <dbReference type="Proteomes" id="UP000322225"/>
    </source>
</evidence>
<dbReference type="GO" id="GO:0003682">
    <property type="term" value="F:chromatin binding"/>
    <property type="evidence" value="ECO:0007669"/>
    <property type="project" value="TreeGrafter"/>
</dbReference>
<reference evidence="5" key="2">
    <citation type="submission" date="2024-01" db="EMBL/GenBank/DDBJ databases">
        <title>Comparative genomics of Cryptococcus and Kwoniella reveals pathogenesis evolution and contrasting modes of karyotype evolution via chromosome fusion or intercentromeric recombination.</title>
        <authorList>
            <person name="Coelho M.A."/>
            <person name="David-Palma M."/>
            <person name="Shea T."/>
            <person name="Bowers K."/>
            <person name="McGinley-Smith S."/>
            <person name="Mohammad A.W."/>
            <person name="Gnirke A."/>
            <person name="Yurkov A.M."/>
            <person name="Nowrousian M."/>
            <person name="Sun S."/>
            <person name="Cuomo C.A."/>
            <person name="Heitman J."/>
        </authorList>
    </citation>
    <scope>NUCLEOTIDE SEQUENCE</scope>
    <source>
        <strain evidence="5">CBS 12478</strain>
    </source>
</reference>
<dbReference type="AlphaFoldDB" id="A0AAJ8MXV3"/>
<comment type="subcellular location">
    <subcellularLocation>
        <location evidence="1">Nucleus</location>
    </subcellularLocation>
</comment>
<dbReference type="Proteomes" id="UP000322225">
    <property type="component" value="Chromosome 6"/>
</dbReference>
<evidence type="ECO:0008006" key="7">
    <source>
        <dbReference type="Google" id="ProtNLM"/>
    </source>
</evidence>
<protein>
    <recommendedName>
        <fullName evidence="7">RNA polymerase II-associated factor 1</fullName>
    </recommendedName>
</protein>
<proteinExistence type="inferred from homology"/>
<evidence type="ECO:0000313" key="5">
    <source>
        <dbReference type="EMBL" id="WWD19106.1"/>
    </source>
</evidence>
<dbReference type="InterPro" id="IPR007133">
    <property type="entry name" value="RNA_pol_II-assoc_Paf1"/>
</dbReference>
<dbReference type="GO" id="GO:0016593">
    <property type="term" value="C:Cdc73/Paf1 complex"/>
    <property type="evidence" value="ECO:0007669"/>
    <property type="project" value="InterPro"/>
</dbReference>
<dbReference type="GO" id="GO:0006368">
    <property type="term" value="P:transcription elongation by RNA polymerase II"/>
    <property type="evidence" value="ECO:0007669"/>
    <property type="project" value="InterPro"/>
</dbReference>
<evidence type="ECO:0000256" key="4">
    <source>
        <dbReference type="SAM" id="MobiDB-lite"/>
    </source>
</evidence>
<evidence type="ECO:0000256" key="3">
    <source>
        <dbReference type="ARBA" id="ARBA00023242"/>
    </source>
</evidence>
<keyword evidence="6" id="KW-1185">Reference proteome</keyword>
<dbReference type="GO" id="GO:0000993">
    <property type="term" value="F:RNA polymerase II complex binding"/>
    <property type="evidence" value="ECO:0007669"/>
    <property type="project" value="TreeGrafter"/>
</dbReference>
<dbReference type="PANTHER" id="PTHR23188">
    <property type="entry name" value="RNA POLYMERASE II-ASSOCIATED FACTOR 1 HOMOLOG"/>
    <property type="match status" value="1"/>
</dbReference>
<dbReference type="EMBL" id="CP144056">
    <property type="protein sequence ID" value="WWD19106.1"/>
    <property type="molecule type" value="Genomic_DNA"/>
</dbReference>
<evidence type="ECO:0000256" key="1">
    <source>
        <dbReference type="ARBA" id="ARBA00004123"/>
    </source>
</evidence>